<name>A0A941BQN3_9BURK</name>
<dbReference type="InterPro" id="IPR000873">
    <property type="entry name" value="AMP-dep_synth/lig_dom"/>
</dbReference>
<dbReference type="PANTHER" id="PTHR43272:SF33">
    <property type="entry name" value="AMP-BINDING DOMAIN-CONTAINING PROTEIN-RELATED"/>
    <property type="match status" value="1"/>
</dbReference>
<evidence type="ECO:0000259" key="3">
    <source>
        <dbReference type="Pfam" id="PF00501"/>
    </source>
</evidence>
<dbReference type="Proteomes" id="UP000678374">
    <property type="component" value="Unassembled WGS sequence"/>
</dbReference>
<dbReference type="GO" id="GO:0016020">
    <property type="term" value="C:membrane"/>
    <property type="evidence" value="ECO:0007669"/>
    <property type="project" value="TreeGrafter"/>
</dbReference>
<sequence>MSAPARYRHADVGGCVEATLETRADGCRLLRSTEALRWFPDRLTDALEQWAAEAPDRTLVAKRDARAPWSGDWRRVSYAEFLCNIQAVGQALIERGLSAERPLAILSDNDIEYLTLAFGAMWVGVPYVPISSAYSLISTDYGKLRHILDTVTPGMVFASSAAYAKAIQAVVPADVHVVLTEGAVEGRETLSVEQLLATAPGEAAAAAHAQVGPDTIAKFLFTSGSTKAPKGVINTHRMLCANQQMIHQCLNFLATEPPVLVDWLPWNHTFGGNHNVGIVVYNGGTLYIDGGKPTPKGMAETLRNLREISPTVYFNVPKGFEEIATAMDTDAVLRKSLFARVKAFMFAGAGLSQAVWDKLEAHAEAEIGERIRIITGLGMTETAPSCTFAVGTDVRSGYIGLPVPGVEVKLVPPAADDVAGKTEIRFRGPNVMPGYWRAPDQTSEAFDEEGFYKTGDAVKFVDPADHNKGLLFDGRTAEDFKLSTGTFVSVGPLRAKVVAEGHPCIQDAVVTGLNRDEIGLLVFPRVDEVRQMAGVHAGVPFPDVLHQPAVRAFFQGVADRLWAAGTGSANRPARMHVLAEPPQIDKGEITDKGSINQRAVLAARAALVEALYEGRDSDPFLILPKKA</sequence>
<evidence type="ECO:0000313" key="4">
    <source>
        <dbReference type="EMBL" id="MBQ0959280.1"/>
    </source>
</evidence>
<dbReference type="Pfam" id="PF00501">
    <property type="entry name" value="AMP-binding"/>
    <property type="match status" value="1"/>
</dbReference>
<accession>A0A941BQN3</accession>
<evidence type="ECO:0000256" key="2">
    <source>
        <dbReference type="ARBA" id="ARBA00022840"/>
    </source>
</evidence>
<dbReference type="GO" id="GO:0004467">
    <property type="term" value="F:long-chain fatty acid-CoA ligase activity"/>
    <property type="evidence" value="ECO:0007669"/>
    <property type="project" value="TreeGrafter"/>
</dbReference>
<dbReference type="PANTHER" id="PTHR43272">
    <property type="entry name" value="LONG-CHAIN-FATTY-ACID--COA LIGASE"/>
    <property type="match status" value="1"/>
</dbReference>
<protein>
    <submittedName>
        <fullName evidence="4">Feruloyl-CoA synthase</fullName>
    </submittedName>
</protein>
<dbReference type="EMBL" id="JAGQDE010000007">
    <property type="protein sequence ID" value="MBQ0959280.1"/>
    <property type="molecule type" value="Genomic_DNA"/>
</dbReference>
<dbReference type="Gene3D" id="3.40.50.12780">
    <property type="entry name" value="N-terminal domain of ligase-like"/>
    <property type="match status" value="1"/>
</dbReference>
<organism evidence="4 5">
    <name type="scientific">Ideonella aquatica</name>
    <dbReference type="NCBI Taxonomy" id="2824119"/>
    <lineage>
        <taxon>Bacteria</taxon>
        <taxon>Pseudomonadati</taxon>
        <taxon>Pseudomonadota</taxon>
        <taxon>Betaproteobacteria</taxon>
        <taxon>Burkholderiales</taxon>
        <taxon>Sphaerotilaceae</taxon>
        <taxon>Ideonella</taxon>
    </lineage>
</organism>
<proteinExistence type="predicted"/>
<evidence type="ECO:0000256" key="1">
    <source>
        <dbReference type="ARBA" id="ARBA00022741"/>
    </source>
</evidence>
<gene>
    <name evidence="4" type="ORF">KAK06_09995</name>
</gene>
<reference evidence="4" key="1">
    <citation type="submission" date="2021-04" db="EMBL/GenBank/DDBJ databases">
        <title>The genome sequence of Ideonella sp. 4Y11.</title>
        <authorList>
            <person name="Liu Y."/>
        </authorList>
    </citation>
    <scope>NUCLEOTIDE SEQUENCE</scope>
    <source>
        <strain evidence="4">4Y11</strain>
    </source>
</reference>
<feature type="domain" description="AMP-dependent synthetase/ligase" evidence="3">
    <location>
        <begin position="47"/>
        <end position="436"/>
    </location>
</feature>
<dbReference type="AlphaFoldDB" id="A0A941BQN3"/>
<dbReference type="SUPFAM" id="SSF56801">
    <property type="entry name" value="Acetyl-CoA synthetase-like"/>
    <property type="match status" value="1"/>
</dbReference>
<evidence type="ECO:0000313" key="5">
    <source>
        <dbReference type="Proteomes" id="UP000678374"/>
    </source>
</evidence>
<keyword evidence="2" id="KW-0067">ATP-binding</keyword>
<keyword evidence="5" id="KW-1185">Reference proteome</keyword>
<dbReference type="InterPro" id="IPR042099">
    <property type="entry name" value="ANL_N_sf"/>
</dbReference>
<dbReference type="RefSeq" id="WP_210801839.1">
    <property type="nucleotide sequence ID" value="NZ_JAGQDE010000007.1"/>
</dbReference>
<dbReference type="GO" id="GO:0005524">
    <property type="term" value="F:ATP binding"/>
    <property type="evidence" value="ECO:0007669"/>
    <property type="project" value="UniProtKB-KW"/>
</dbReference>
<keyword evidence="1" id="KW-0547">Nucleotide-binding</keyword>
<comment type="caution">
    <text evidence="4">The sequence shown here is derived from an EMBL/GenBank/DDBJ whole genome shotgun (WGS) entry which is preliminary data.</text>
</comment>